<gene>
    <name evidence="2" type="ordered locus">CRES_1502</name>
</gene>
<organism evidence="2 3">
    <name type="scientific">Corynebacterium resistens (strain DSM 45100 / JCM 12819 / GTC 2026 / SICGH 158)</name>
    <dbReference type="NCBI Taxonomy" id="662755"/>
    <lineage>
        <taxon>Bacteria</taxon>
        <taxon>Bacillati</taxon>
        <taxon>Actinomycetota</taxon>
        <taxon>Actinomycetes</taxon>
        <taxon>Mycobacteriales</taxon>
        <taxon>Corynebacteriaceae</taxon>
        <taxon>Corynebacterium</taxon>
    </lineage>
</organism>
<proteinExistence type="predicted"/>
<dbReference type="CDD" id="cd02440">
    <property type="entry name" value="AdoMet_MTases"/>
    <property type="match status" value="1"/>
</dbReference>
<dbReference type="AlphaFoldDB" id="F8DZU2"/>
<dbReference type="InterPro" id="IPR013216">
    <property type="entry name" value="Methyltransf_11"/>
</dbReference>
<dbReference type="InterPro" id="IPR029063">
    <property type="entry name" value="SAM-dependent_MTases_sf"/>
</dbReference>
<dbReference type="SUPFAM" id="SSF53335">
    <property type="entry name" value="S-adenosyl-L-methionine-dependent methyltransferases"/>
    <property type="match status" value="1"/>
</dbReference>
<evidence type="ECO:0000313" key="3">
    <source>
        <dbReference type="Proteomes" id="UP000000492"/>
    </source>
</evidence>
<dbReference type="eggNOG" id="COG2226">
    <property type="taxonomic scope" value="Bacteria"/>
</dbReference>
<dbReference type="HOGENOM" id="CLU_090578_0_0_11"/>
<protein>
    <recommendedName>
        <fullName evidence="1">Methyltransferase type 11 domain-containing protein</fullName>
    </recommendedName>
</protein>
<keyword evidence="3" id="KW-1185">Reference proteome</keyword>
<accession>F8DZU2</accession>
<dbReference type="Proteomes" id="UP000000492">
    <property type="component" value="Chromosome"/>
</dbReference>
<dbReference type="GO" id="GO:0008757">
    <property type="term" value="F:S-adenosylmethionine-dependent methyltransferase activity"/>
    <property type="evidence" value="ECO:0007669"/>
    <property type="project" value="InterPro"/>
</dbReference>
<name>F8DZU2_CORRG</name>
<dbReference type="Pfam" id="PF08241">
    <property type="entry name" value="Methyltransf_11"/>
    <property type="match status" value="1"/>
</dbReference>
<dbReference type="STRING" id="662755.CRES_1502"/>
<evidence type="ECO:0000313" key="2">
    <source>
        <dbReference type="EMBL" id="AEI09856.1"/>
    </source>
</evidence>
<dbReference type="PANTHER" id="PTHR43861">
    <property type="entry name" value="TRANS-ACONITATE 2-METHYLTRANSFERASE-RELATED"/>
    <property type="match status" value="1"/>
</dbReference>
<dbReference type="Gene3D" id="3.40.50.150">
    <property type="entry name" value="Vaccinia Virus protein VP39"/>
    <property type="match status" value="1"/>
</dbReference>
<sequence>MEKPIQHGWNHNRHYHNLILEQCQPTMNSALDVGCGEGLLAQVLSARGLTVKGIDANDDVLVTARRRECGVKWVQGDVLTHDFGERQFNFVTAVATVHHFPEFEAALARLRSLVSPGGTLVILGLAKSTTTVDFVYDVIGAVQHQFYTKLRDYVEDSAPKKFEFPLTYQQVRTQARACFPGCSFRRLPLFRYLLVWNHS</sequence>
<reference evidence="2 3" key="1">
    <citation type="journal article" date="2012" name="BMC Genomics">
        <title>Complete genome sequence, lifestyle, and multi-drug resistance of the human pathogen Corynebacterium resistens DSM 45100 isolated from blood samples of a leukemia patient.</title>
        <authorList>
            <person name="Schroder J."/>
            <person name="Maus I."/>
            <person name="Meyer K."/>
            <person name="Wordemann S."/>
            <person name="Blom J."/>
            <person name="Jaenicke S."/>
            <person name="Schneider J."/>
            <person name="Trost E."/>
            <person name="Tauch A."/>
        </authorList>
    </citation>
    <scope>NUCLEOTIDE SEQUENCE [LARGE SCALE GENOMIC DNA]</scope>
    <source>
        <strain evidence="3">DSM 45100 / JCM 12819 / CCUG 50093 / GTC 2026 / SICGH 158</strain>
    </source>
</reference>
<dbReference type="RefSeq" id="WP_013888866.1">
    <property type="nucleotide sequence ID" value="NC_015673.1"/>
</dbReference>
<dbReference type="KEGG" id="crd:CRES_1502"/>
<evidence type="ECO:0000259" key="1">
    <source>
        <dbReference type="Pfam" id="PF08241"/>
    </source>
</evidence>
<feature type="domain" description="Methyltransferase type 11" evidence="1">
    <location>
        <begin position="31"/>
        <end position="122"/>
    </location>
</feature>
<dbReference type="OrthoDB" id="6064711at2"/>
<dbReference type="EMBL" id="CP002857">
    <property type="protein sequence ID" value="AEI09856.1"/>
    <property type="molecule type" value="Genomic_DNA"/>
</dbReference>